<proteinExistence type="predicted"/>
<sequence>MREIPECLNRRYQMLDKLVKDLSSAGPPEDAVSPQPSTAGNDVGVKLMCDFWNILKEDPECDLPQEVHQRLCGRDSVGLYGPQQVECYLACKSKSKENLARQKQDAAMQRVKRITVPKEGKVKPTCPEICQNDGEKLPLTQVLFNIKEAASFDKKCHVRLEELMLTQKELVEQIQNLEERERQGMDLLKQADCMWCCMEESYKKKILESQNRYKVLMAEMKEIEASCIKWRKHKKDLEFQLTNINHCGDDIKEKLYQKNNDLKVMGMEIEEFKRRIASNTKDLDVAKNSYRSKREASDGRMATMASKMKKLQQKIALEKKAKIEKENEGSSYVKEARDDLQKICRLLLQKKLESEDLLAEKEALFQEIDLLKQTWDTCKEKCKKKEKSLADELAKIDKELTTFRVKCIKCHQCVDTSDVRKYCTDCPRCLAERECLYSADHCSPDHSMDCVCMSVKQKFLDNVFENMYTVLERQTKTCPGKAVADCVLNCLKRSRNGKLNQETRRVLQDFILSTVKKNLNLTIVGGAVKTRCEMDSETYKQLMLCLKDVTVTRPVKQDKGTGAKKEPCNRWGGTTECNCPKGPKACVCNKAPKPPTDPSSCGLQPPDEDPKSCETTCPLRESQACSTDCGMLGMPGAPENWRREPCAGPSCPFSKNMRAAQCVLGPEPLSPAQKAHPVPPNIPKKSLQEKPATCTCGSKVIKLCPCHKDTKQLKAEVTESCNKSSYANYRKIKKDTQKLELSRQISADSKLIPKGQNKESSTIQKTKSNVTRSENNNKDQFKVAIENKSGLSNNQFTELKHTNSGRLAMELDEHLIDMIEKKSHEDSSLFISIRKTTSDNLLVDFNTKENETDNTHKVTIRRTSSGTRLLDIHKNVIHLLKGSLANKSDTNIPKTIKLATSPKEQDSSIQVIKDKVEVTASQPHDRNLGKQIRQQKEETTIELKKDMDSRKDIISSTKSELQSLEELKLKKLQRTDKIERQKLPRQHSSFVFDFRSQLKKLYKKGNTDVAVQIKGKDGVVQTFSTVVTKTTSGTIAIYVDNMTSLKHISFIDNEYPVLLSKITSKSYFVNFDKDGQVYNAITRKTPSGGMLVIPESRTFIEMHSKSHTNDRELKLTIIGLQTHPLELPAILQITPSRNYIIALNKNNDNGRKKHLNEFMRDKKDVIVNLHKKDSENYIIDLNTDDERHLMKQKALIYKSSSGDVKVLIQKDTFESIDDLVSLDSLSNSYPHIIGKLPASSREIHRGNLRKSKNLDNKVSSDTQVYDNFKVQDKRGITTEPPTFLKKTESGKYAVILDKESKKTFIHNLQSFLSTNSEGLIPIRRSDSGDIIIDLNSGNKSKGPKGTLKITPSGNIYVIVDEEIIKTMAEQVKKKNASTVGTRSQQVTDLIVSVSKAIATTCNAHPEDCDCDASKCVCSDLRLDTFDWLTGFKPTKTKPSNWKKAHRKAGCSHSKKRNVVVKSSSRDKSPHIVIKPNCDLESKSKNSESTKQCYFLVDSVCPYHQNRYDGVSNEILEITGLCNPQKKSSKNRIEFEAINNLPNKTKGHLVWDSLNNLPPQLPPFLYFDYR</sequence>
<evidence type="ECO:0000313" key="3">
    <source>
        <dbReference type="EMBL" id="CAH1636364.1"/>
    </source>
</evidence>
<accession>A0A9P0HZJ9</accession>
<evidence type="ECO:0000256" key="2">
    <source>
        <dbReference type="SAM" id="MobiDB-lite"/>
    </source>
</evidence>
<reference evidence="3" key="1">
    <citation type="submission" date="2022-02" db="EMBL/GenBank/DDBJ databases">
        <authorList>
            <person name="King R."/>
        </authorList>
    </citation>
    <scope>NUCLEOTIDE SEQUENCE</scope>
</reference>
<gene>
    <name evidence="3" type="ORF">SPLIT_LOCUS1726</name>
</gene>
<evidence type="ECO:0000256" key="1">
    <source>
        <dbReference type="SAM" id="Coils"/>
    </source>
</evidence>
<protein>
    <submittedName>
        <fullName evidence="3">Uncharacterized protein</fullName>
    </submittedName>
</protein>
<organism evidence="3 4">
    <name type="scientific">Spodoptera littoralis</name>
    <name type="common">Egyptian cotton leafworm</name>
    <dbReference type="NCBI Taxonomy" id="7109"/>
    <lineage>
        <taxon>Eukaryota</taxon>
        <taxon>Metazoa</taxon>
        <taxon>Ecdysozoa</taxon>
        <taxon>Arthropoda</taxon>
        <taxon>Hexapoda</taxon>
        <taxon>Insecta</taxon>
        <taxon>Pterygota</taxon>
        <taxon>Neoptera</taxon>
        <taxon>Endopterygota</taxon>
        <taxon>Lepidoptera</taxon>
        <taxon>Glossata</taxon>
        <taxon>Ditrysia</taxon>
        <taxon>Noctuoidea</taxon>
        <taxon>Noctuidae</taxon>
        <taxon>Amphipyrinae</taxon>
        <taxon>Spodoptera</taxon>
    </lineage>
</organism>
<keyword evidence="1" id="KW-0175">Coiled coil</keyword>
<dbReference type="EMBL" id="LR824544">
    <property type="protein sequence ID" value="CAH1636364.1"/>
    <property type="molecule type" value="Genomic_DNA"/>
</dbReference>
<keyword evidence="4" id="KW-1185">Reference proteome</keyword>
<dbReference type="Proteomes" id="UP001153321">
    <property type="component" value="Chromosome 13"/>
</dbReference>
<feature type="compositionally biased region" description="Polar residues" evidence="2">
    <location>
        <begin position="758"/>
        <end position="774"/>
    </location>
</feature>
<feature type="coiled-coil region" evidence="1">
    <location>
        <begin position="160"/>
        <end position="226"/>
    </location>
</feature>
<feature type="region of interest" description="Disordered" evidence="2">
    <location>
        <begin position="747"/>
        <end position="777"/>
    </location>
</feature>
<evidence type="ECO:0000313" key="4">
    <source>
        <dbReference type="Proteomes" id="UP001153321"/>
    </source>
</evidence>
<name>A0A9P0HZJ9_SPOLI</name>
<feature type="coiled-coil region" evidence="1">
    <location>
        <begin position="354"/>
        <end position="399"/>
    </location>
</feature>